<evidence type="ECO:0000259" key="6">
    <source>
        <dbReference type="PROSITE" id="PS51898"/>
    </source>
</evidence>
<dbReference type="Pfam" id="PF12482">
    <property type="entry name" value="DUF3701"/>
    <property type="match status" value="1"/>
</dbReference>
<reference evidence="8 9" key="1">
    <citation type="submission" date="2011-11" db="EMBL/GenBank/DDBJ databases">
        <authorList>
            <person name="Weinstock G."/>
            <person name="Sodergren E."/>
            <person name="Clifton S."/>
            <person name="Fulton L."/>
            <person name="Fulton B."/>
            <person name="Courtney L."/>
            <person name="Fronick C."/>
            <person name="Harrison M."/>
            <person name="Strong C."/>
            <person name="Farmer C."/>
            <person name="Delahaunty K."/>
            <person name="Markovic C."/>
            <person name="Hall O."/>
            <person name="Minx P."/>
            <person name="Tomlinson C."/>
            <person name="Mitreva M."/>
            <person name="Hou S."/>
            <person name="Chen J."/>
            <person name="Wollam A."/>
            <person name="Pepin K.H."/>
            <person name="Johnson M."/>
            <person name="Bhonagiri V."/>
            <person name="Zhang X."/>
            <person name="Suruliraj S."/>
            <person name="Warren W."/>
            <person name="Chinwalla A."/>
            <person name="Mardis E.R."/>
            <person name="Wilson R.K."/>
        </authorList>
    </citation>
    <scope>NUCLEOTIDE SEQUENCE [LARGE SCALE GENOMIC DNA]</scope>
    <source>
        <strain evidence="8 9">YIT 11816</strain>
    </source>
</reference>
<dbReference type="SUPFAM" id="SSF56349">
    <property type="entry name" value="DNA breaking-rejoining enzymes"/>
    <property type="match status" value="1"/>
</dbReference>
<dbReference type="PANTHER" id="PTHR30349:SF81">
    <property type="entry name" value="TYROSINE RECOMBINASE XERC"/>
    <property type="match status" value="1"/>
</dbReference>
<dbReference type="GO" id="GO:0007059">
    <property type="term" value="P:chromosome segregation"/>
    <property type="evidence" value="ECO:0007669"/>
    <property type="project" value="UniProtKB-KW"/>
</dbReference>
<dbReference type="AlphaFoldDB" id="H3KHX5"/>
<keyword evidence="4" id="KW-0233">DNA recombination</keyword>
<protein>
    <submittedName>
        <fullName evidence="8">Site-specific recombinase, phage integrase family</fullName>
    </submittedName>
</protein>
<dbReference type="RefSeq" id="WP_008543761.1">
    <property type="nucleotide sequence ID" value="NZ_JH605015.1"/>
</dbReference>
<evidence type="ECO:0000313" key="9">
    <source>
        <dbReference type="Proteomes" id="UP000004956"/>
    </source>
</evidence>
<keyword evidence="1" id="KW-0159">Chromosome partition</keyword>
<organism evidence="8 9">
    <name type="scientific">Sutterella parvirubra YIT 11816</name>
    <dbReference type="NCBI Taxonomy" id="762967"/>
    <lineage>
        <taxon>Bacteria</taxon>
        <taxon>Pseudomonadati</taxon>
        <taxon>Pseudomonadota</taxon>
        <taxon>Betaproteobacteria</taxon>
        <taxon>Burkholderiales</taxon>
        <taxon>Sutterellaceae</taxon>
        <taxon>Sutterella</taxon>
    </lineage>
</organism>
<dbReference type="OrthoDB" id="8610787at2"/>
<feature type="domain" description="Core-binding (CB)" evidence="7">
    <location>
        <begin position="128"/>
        <end position="247"/>
    </location>
</feature>
<name>H3KHX5_9BURK</name>
<dbReference type="Gene3D" id="1.10.150.130">
    <property type="match status" value="1"/>
</dbReference>
<dbReference type="InterPro" id="IPR044068">
    <property type="entry name" value="CB"/>
</dbReference>
<dbReference type="GO" id="GO:0015074">
    <property type="term" value="P:DNA integration"/>
    <property type="evidence" value="ECO:0007669"/>
    <property type="project" value="UniProtKB-KW"/>
</dbReference>
<keyword evidence="3 5" id="KW-0238">DNA-binding</keyword>
<dbReference type="PROSITE" id="PS51900">
    <property type="entry name" value="CB"/>
    <property type="match status" value="1"/>
</dbReference>
<dbReference type="EMBL" id="AFBQ01000361">
    <property type="protein sequence ID" value="EHY30284.1"/>
    <property type="molecule type" value="Genomic_DNA"/>
</dbReference>
<dbReference type="GO" id="GO:0003677">
    <property type="term" value="F:DNA binding"/>
    <property type="evidence" value="ECO:0007669"/>
    <property type="project" value="UniProtKB-UniRule"/>
</dbReference>
<evidence type="ECO:0000256" key="3">
    <source>
        <dbReference type="ARBA" id="ARBA00023125"/>
    </source>
</evidence>
<evidence type="ECO:0000256" key="1">
    <source>
        <dbReference type="ARBA" id="ARBA00022829"/>
    </source>
</evidence>
<dbReference type="InterPro" id="IPR002104">
    <property type="entry name" value="Integrase_catalytic"/>
</dbReference>
<proteinExistence type="predicted"/>
<dbReference type="Proteomes" id="UP000004956">
    <property type="component" value="Unassembled WGS sequence"/>
</dbReference>
<dbReference type="InterPro" id="IPR010998">
    <property type="entry name" value="Integrase_recombinase_N"/>
</dbReference>
<dbReference type="PATRIC" id="fig|762967.3.peg.1871"/>
<accession>H3KHX5</accession>
<evidence type="ECO:0000256" key="5">
    <source>
        <dbReference type="PROSITE-ProRule" id="PRU01248"/>
    </source>
</evidence>
<evidence type="ECO:0000313" key="8">
    <source>
        <dbReference type="EMBL" id="EHY30284.1"/>
    </source>
</evidence>
<evidence type="ECO:0000259" key="7">
    <source>
        <dbReference type="PROSITE" id="PS51900"/>
    </source>
</evidence>
<gene>
    <name evidence="8" type="ORF">HMPREF9440_02371</name>
</gene>
<keyword evidence="2" id="KW-0229">DNA integration</keyword>
<evidence type="ECO:0000256" key="4">
    <source>
        <dbReference type="ARBA" id="ARBA00023172"/>
    </source>
</evidence>
<evidence type="ECO:0000256" key="2">
    <source>
        <dbReference type="ARBA" id="ARBA00022908"/>
    </source>
</evidence>
<dbReference type="PROSITE" id="PS51898">
    <property type="entry name" value="TYR_RECOMBINASE"/>
    <property type="match status" value="1"/>
</dbReference>
<dbReference type="PANTHER" id="PTHR30349">
    <property type="entry name" value="PHAGE INTEGRASE-RELATED"/>
    <property type="match status" value="1"/>
</dbReference>
<dbReference type="InterPro" id="IPR011010">
    <property type="entry name" value="DNA_brk_join_enz"/>
</dbReference>
<sequence>MDLPERPLRHDEPIEKLLPPDVSAPLTAGGIETLEDLYECAAALGATWFRQFEGIDAARAQELMRWLAHWGEDVGEVTERFFLPGAQTETVSGDPRIRPLERIVVPEGLSGADGVNRAPTFGCSLDARTDIDALRIWLDARAGNVNTRASYRKEAERFLLWCLFEKEVPLSGVRAGEASQYLRWLEEMGRTDPEAFDSRWKIPQSAWIGSKNTPRSSPYWRPFNGPLSVTSRRNALVVVRQLCNFLKKTGYLVFNPFDQVSGKVPFLKGEGVPQAFADRSLTPRQWDEIVANLELLPEGLARERMRLILMMGKSLGMRASEMLDAKAGWFVERHIGGEERAAIEIVGKGSKVRRLPVTEEQLGIVNAALAARGLPHVALCDPTTPLLINLGRGSKPGAAMSRSGLYRVLGGFFERVANEVASTRPSDAAKLRASSTHWLRHTFAVTALSNMSVNVVQAAMGHASVATTGRYLSPEEAEMSEAMKKMKAL</sequence>
<dbReference type="Gene3D" id="1.10.443.10">
    <property type="entry name" value="Intergrase catalytic core"/>
    <property type="match status" value="1"/>
</dbReference>
<dbReference type="HOGENOM" id="CLU_027562_42_1_4"/>
<dbReference type="GO" id="GO:0006310">
    <property type="term" value="P:DNA recombination"/>
    <property type="evidence" value="ECO:0007669"/>
    <property type="project" value="UniProtKB-KW"/>
</dbReference>
<dbReference type="InterPro" id="IPR013762">
    <property type="entry name" value="Integrase-like_cat_sf"/>
</dbReference>
<keyword evidence="9" id="KW-1185">Reference proteome</keyword>
<dbReference type="Pfam" id="PF00589">
    <property type="entry name" value="Phage_integrase"/>
    <property type="match status" value="1"/>
</dbReference>
<dbReference type="STRING" id="762967.HMPREF9440_02371"/>
<dbReference type="InterPro" id="IPR050090">
    <property type="entry name" value="Tyrosine_recombinase_XerCD"/>
</dbReference>
<comment type="caution">
    <text evidence="8">The sequence shown here is derived from an EMBL/GenBank/DDBJ whole genome shotgun (WGS) entry which is preliminary data.</text>
</comment>
<dbReference type="InterPro" id="IPR022169">
    <property type="entry name" value="DUF3701"/>
</dbReference>
<feature type="domain" description="Tyr recombinase" evidence="6">
    <location>
        <begin position="276"/>
        <end position="484"/>
    </location>
</feature>